<gene>
    <name evidence="4" type="ORF">MM239_15540</name>
</gene>
<comment type="caution">
    <text evidence="4">The sequence shown here is derived from an EMBL/GenBank/DDBJ whole genome shotgun (WGS) entry which is preliminary data.</text>
</comment>
<dbReference type="SUPFAM" id="SSF56925">
    <property type="entry name" value="OMPA-like"/>
    <property type="match status" value="1"/>
</dbReference>
<keyword evidence="5" id="KW-1185">Reference proteome</keyword>
<name>A0ABS9V3Q7_9BACT</name>
<dbReference type="Gene3D" id="2.40.160.20">
    <property type="match status" value="1"/>
</dbReference>
<dbReference type="InterPro" id="IPR027385">
    <property type="entry name" value="Beta-barrel_OMP"/>
</dbReference>
<evidence type="ECO:0000313" key="5">
    <source>
        <dbReference type="Proteomes" id="UP001165489"/>
    </source>
</evidence>
<dbReference type="InterPro" id="IPR011250">
    <property type="entry name" value="OMP/PagP_B-barrel"/>
</dbReference>
<dbReference type="RefSeq" id="WP_241349180.1">
    <property type="nucleotide sequence ID" value="NZ_JAKZGP010000047.1"/>
</dbReference>
<evidence type="ECO:0000313" key="4">
    <source>
        <dbReference type="EMBL" id="MCH7410820.1"/>
    </source>
</evidence>
<feature type="domain" description="Outer membrane protein beta-barrel" evidence="3">
    <location>
        <begin position="10"/>
        <end position="204"/>
    </location>
</feature>
<reference evidence="4" key="1">
    <citation type="submission" date="2022-03" db="EMBL/GenBank/DDBJ databases">
        <title>De novo assembled genomes of Belliella spp. (Cyclobacteriaceae) strains.</title>
        <authorList>
            <person name="Szabo A."/>
            <person name="Korponai K."/>
            <person name="Felfoldi T."/>
        </authorList>
    </citation>
    <scope>NUCLEOTIDE SEQUENCE</scope>
    <source>
        <strain evidence="4">DSM 111904</strain>
    </source>
</reference>
<protein>
    <submittedName>
        <fullName evidence="4">Porin family protein</fullName>
    </submittedName>
</protein>
<feature type="signal peptide" evidence="2">
    <location>
        <begin position="1"/>
        <end position="19"/>
    </location>
</feature>
<feature type="chain" id="PRO_5046584449" evidence="2">
    <location>
        <begin position="20"/>
        <end position="209"/>
    </location>
</feature>
<accession>A0ABS9V3Q7</accession>
<proteinExistence type="predicted"/>
<keyword evidence="1 2" id="KW-0732">Signal</keyword>
<evidence type="ECO:0000256" key="1">
    <source>
        <dbReference type="ARBA" id="ARBA00022729"/>
    </source>
</evidence>
<evidence type="ECO:0000259" key="3">
    <source>
        <dbReference type="Pfam" id="PF13505"/>
    </source>
</evidence>
<evidence type="ECO:0000256" key="2">
    <source>
        <dbReference type="SAM" id="SignalP"/>
    </source>
</evidence>
<dbReference type="Pfam" id="PF13505">
    <property type="entry name" value="OMP_b-brl"/>
    <property type="match status" value="1"/>
</dbReference>
<sequence length="209" mass="22195">MKKGLLVFVLLCCGFTVKAQTEKGRFLLGAGTTVGLGEVSGPMTIGFSSSKFELADGSTGEIKSSNIYLSPKVGYFVLDNLALGLDLALSFGNGKTTQAAIETESKSNLFAAGPFARYYFPGEKIRPYAEANSLLGVRNQENKIGSVNTENKYSLSNIGGGLGIAILLGAKSSIDLMASYNSMKLSENESSFSNKLNTIGFKFGFTVFI</sequence>
<dbReference type="EMBL" id="JAKZGP010000047">
    <property type="protein sequence ID" value="MCH7410820.1"/>
    <property type="molecule type" value="Genomic_DNA"/>
</dbReference>
<dbReference type="Proteomes" id="UP001165489">
    <property type="component" value="Unassembled WGS sequence"/>
</dbReference>
<organism evidence="4 5">
    <name type="scientific">Belliella filtrata</name>
    <dbReference type="NCBI Taxonomy" id="2923435"/>
    <lineage>
        <taxon>Bacteria</taxon>
        <taxon>Pseudomonadati</taxon>
        <taxon>Bacteroidota</taxon>
        <taxon>Cytophagia</taxon>
        <taxon>Cytophagales</taxon>
        <taxon>Cyclobacteriaceae</taxon>
        <taxon>Belliella</taxon>
    </lineage>
</organism>